<dbReference type="RefSeq" id="WP_191805130.1">
    <property type="nucleotide sequence ID" value="NZ_JACSQF010000016.1"/>
</dbReference>
<evidence type="ECO:0000259" key="11">
    <source>
        <dbReference type="Pfam" id="PF04324"/>
    </source>
</evidence>
<dbReference type="Gene3D" id="3.50.50.60">
    <property type="entry name" value="FAD/NAD(P)-binding domain"/>
    <property type="match status" value="3"/>
</dbReference>
<evidence type="ECO:0000313" key="13">
    <source>
        <dbReference type="EMBL" id="MBD7981998.1"/>
    </source>
</evidence>
<proteinExistence type="inferred from homology"/>
<evidence type="ECO:0000256" key="6">
    <source>
        <dbReference type="ARBA" id="ARBA00022723"/>
    </source>
</evidence>
<dbReference type="Proteomes" id="UP000655570">
    <property type="component" value="Unassembled WGS sequence"/>
</dbReference>
<feature type="region of interest" description="Disordered" evidence="10">
    <location>
        <begin position="267"/>
        <end position="316"/>
    </location>
</feature>
<feature type="domain" description="BFD-like [2Fe-2S]-binding" evidence="11">
    <location>
        <begin position="604"/>
        <end position="644"/>
    </location>
</feature>
<comment type="similarity">
    <text evidence="4">Belongs to the nitrite and sulfite reductase 4Fe-4S domain family.</text>
</comment>
<protein>
    <submittedName>
        <fullName evidence="13">NAD(P)/FAD-dependent oxidoreductase</fullName>
    </submittedName>
</protein>
<feature type="compositionally biased region" description="Pro residues" evidence="10">
    <location>
        <begin position="483"/>
        <end position="495"/>
    </location>
</feature>
<organism evidence="13 14">
    <name type="scientific">Oerskovia merdavium</name>
    <dbReference type="NCBI Taxonomy" id="2762227"/>
    <lineage>
        <taxon>Bacteria</taxon>
        <taxon>Bacillati</taxon>
        <taxon>Actinomycetota</taxon>
        <taxon>Actinomycetes</taxon>
        <taxon>Micrococcales</taxon>
        <taxon>Cellulomonadaceae</taxon>
        <taxon>Oerskovia</taxon>
    </lineage>
</organism>
<feature type="compositionally biased region" description="Low complexity" evidence="10">
    <location>
        <begin position="269"/>
        <end position="278"/>
    </location>
</feature>
<gene>
    <name evidence="13" type="ORF">H9641_14905</name>
</gene>
<feature type="region of interest" description="Disordered" evidence="10">
    <location>
        <begin position="452"/>
        <end position="496"/>
    </location>
</feature>
<dbReference type="InterPro" id="IPR052034">
    <property type="entry name" value="NasD-like"/>
</dbReference>
<keyword evidence="14" id="KW-1185">Reference proteome</keyword>
<dbReference type="EMBL" id="JACSQF010000016">
    <property type="protein sequence ID" value="MBD7981998.1"/>
    <property type="molecule type" value="Genomic_DNA"/>
</dbReference>
<keyword evidence="5" id="KW-0349">Heme</keyword>
<reference evidence="13 14" key="1">
    <citation type="submission" date="2020-08" db="EMBL/GenBank/DDBJ databases">
        <title>A Genomic Blueprint of the Chicken Gut Microbiome.</title>
        <authorList>
            <person name="Gilroy R."/>
            <person name="Ravi A."/>
            <person name="Getino M."/>
            <person name="Pursley I."/>
            <person name="Horton D.L."/>
            <person name="Alikhan N.-F."/>
            <person name="Baker D."/>
            <person name="Gharbi K."/>
            <person name="Hall N."/>
            <person name="Watson M."/>
            <person name="Adriaenssens E.M."/>
            <person name="Foster-Nyarko E."/>
            <person name="Jarju S."/>
            <person name="Secka A."/>
            <person name="Antonio M."/>
            <person name="Oren A."/>
            <person name="Chaudhuri R."/>
            <person name="La Ragione R.M."/>
            <person name="Hildebrand F."/>
            <person name="Pallen M.J."/>
        </authorList>
    </citation>
    <scope>NUCLEOTIDE SEQUENCE [LARGE SCALE GENOMIC DNA]</scope>
    <source>
        <strain evidence="13 14">Sa2CUA9</strain>
    </source>
</reference>
<evidence type="ECO:0000256" key="7">
    <source>
        <dbReference type="ARBA" id="ARBA00023002"/>
    </source>
</evidence>
<evidence type="ECO:0000256" key="8">
    <source>
        <dbReference type="ARBA" id="ARBA00023004"/>
    </source>
</evidence>
<accession>A0ABR8U1U0</accession>
<dbReference type="SUPFAM" id="SSF51905">
    <property type="entry name" value="FAD/NAD(P)-binding domain"/>
    <property type="match status" value="2"/>
</dbReference>
<dbReference type="Pfam" id="PF07992">
    <property type="entry name" value="Pyr_redox_2"/>
    <property type="match status" value="1"/>
</dbReference>
<comment type="cofactor">
    <cofactor evidence="2">
        <name>[4Fe-4S] cluster</name>
        <dbReference type="ChEBI" id="CHEBI:49883"/>
    </cofactor>
</comment>
<feature type="domain" description="FAD/NAD(P)-binding" evidence="12">
    <location>
        <begin position="31"/>
        <end position="371"/>
    </location>
</feature>
<sequence>MTDAAARPPVPAQPAGTRSDGPPVDGAARPFRVVVVGDGMVGSRFAADLLATAGPDTEHRSRPLRVTVLGDEGYEPYNRVLLSEVVAGRADIGALTLPSTGDARAEVHRGAPAIAIDRGSRTVLTSDGAFPYDAVVLATGSAARVPDVPGLGSGPGGALPAGVHALRTLDDAREIVAATANARRAVVIGAGVLGLEVACGLARRGLAVTVVHGGASPMDRQLGPDAGLAASRTLAGLGITVRTGARTREVVVSGIVGRGAAVTGVVLVPDGGRPPRAAGPGGDGGPDHGSTGTGPAPRDPAAGGRPAANPSGPTDEVPADLLVLACGTVPEATLARTAGLTVDRGVVVGHGLASPDDPDVYAIGDCAQPPEGGTGLIAQGWEQSRRLASLLAERLADAASPLGHAGPDAAGTTGAAVPPPPEGRAHVRFTAAERPSMALRIALDVERAAWGTSGRDPREMRPAGVRGVPGVPSAASRERRPRVPAPTDQPSPPAAPTDVVRLKAAGLDVVAMGVCGARRAHDPSHRTLRLTDPDAGRHVEVVVAGGLLVGATVVGAPQIGADLTATYTRRIPVPADPAHLLLQPVAQAAAPASDPTHMPDRTTVCSCNGVSKGDIVASWREGARSTADIARATRATTGCGGCKDVVCGLADWLRKADPEQPGTASASSRADEPAPESVPVHG</sequence>
<comment type="caution">
    <text evidence="13">The sequence shown here is derived from an EMBL/GenBank/DDBJ whole genome shotgun (WGS) entry which is preliminary data.</text>
</comment>
<feature type="compositionally biased region" description="Low complexity" evidence="10">
    <location>
        <begin position="288"/>
        <end position="313"/>
    </location>
</feature>
<feature type="region of interest" description="Disordered" evidence="10">
    <location>
        <begin position="656"/>
        <end position="682"/>
    </location>
</feature>
<evidence type="ECO:0000256" key="3">
    <source>
        <dbReference type="ARBA" id="ARBA00005096"/>
    </source>
</evidence>
<keyword evidence="6" id="KW-0479">Metal-binding</keyword>
<dbReference type="PANTHER" id="PTHR43809:SF1">
    <property type="entry name" value="NITRITE REDUCTASE (NADH) LARGE SUBUNIT"/>
    <property type="match status" value="1"/>
</dbReference>
<evidence type="ECO:0000256" key="2">
    <source>
        <dbReference type="ARBA" id="ARBA00001966"/>
    </source>
</evidence>
<dbReference type="Pfam" id="PF04324">
    <property type="entry name" value="Fer2_BFD"/>
    <property type="match status" value="1"/>
</dbReference>
<evidence type="ECO:0000256" key="5">
    <source>
        <dbReference type="ARBA" id="ARBA00022617"/>
    </source>
</evidence>
<keyword evidence="9" id="KW-0411">Iron-sulfur</keyword>
<dbReference type="InterPro" id="IPR041854">
    <property type="entry name" value="BFD-like_2Fe2S-bd_dom_sf"/>
</dbReference>
<evidence type="ECO:0000256" key="4">
    <source>
        <dbReference type="ARBA" id="ARBA00010429"/>
    </source>
</evidence>
<evidence type="ECO:0000313" key="14">
    <source>
        <dbReference type="Proteomes" id="UP000655570"/>
    </source>
</evidence>
<dbReference type="InterPro" id="IPR007419">
    <property type="entry name" value="BFD-like_2Fe2S-bd_dom"/>
</dbReference>
<name>A0ABR8U1U0_9CELL</name>
<keyword evidence="8" id="KW-0408">Iron</keyword>
<dbReference type="PRINTS" id="PR00368">
    <property type="entry name" value="FADPNR"/>
</dbReference>
<dbReference type="InterPro" id="IPR023753">
    <property type="entry name" value="FAD/NAD-binding_dom"/>
</dbReference>
<dbReference type="InterPro" id="IPR036188">
    <property type="entry name" value="FAD/NAD-bd_sf"/>
</dbReference>
<comment type="pathway">
    <text evidence="3">Nitrogen metabolism; nitrate reduction (assimilation).</text>
</comment>
<dbReference type="PANTHER" id="PTHR43809">
    <property type="entry name" value="NITRITE REDUCTASE (NADH) LARGE SUBUNIT"/>
    <property type="match status" value="1"/>
</dbReference>
<evidence type="ECO:0000256" key="1">
    <source>
        <dbReference type="ARBA" id="ARBA00001929"/>
    </source>
</evidence>
<feature type="region of interest" description="Disordered" evidence="10">
    <location>
        <begin position="1"/>
        <end position="26"/>
    </location>
</feature>
<comment type="cofactor">
    <cofactor evidence="1">
        <name>siroheme</name>
        <dbReference type="ChEBI" id="CHEBI:60052"/>
    </cofactor>
</comment>
<keyword evidence="7" id="KW-0560">Oxidoreductase</keyword>
<dbReference type="Gene3D" id="1.10.10.1100">
    <property type="entry name" value="BFD-like [2Fe-2S]-binding domain"/>
    <property type="match status" value="1"/>
</dbReference>
<evidence type="ECO:0000256" key="10">
    <source>
        <dbReference type="SAM" id="MobiDB-lite"/>
    </source>
</evidence>
<evidence type="ECO:0000259" key="12">
    <source>
        <dbReference type="Pfam" id="PF07992"/>
    </source>
</evidence>
<evidence type="ECO:0000256" key="9">
    <source>
        <dbReference type="ARBA" id="ARBA00023014"/>
    </source>
</evidence>